<keyword evidence="1" id="KW-0812">Transmembrane</keyword>
<protein>
    <submittedName>
        <fullName evidence="2">Uncharacterized protein</fullName>
    </submittedName>
</protein>
<keyword evidence="3" id="KW-1185">Reference proteome</keyword>
<dbReference type="Proteomes" id="UP001172630">
    <property type="component" value="Unassembled WGS sequence"/>
</dbReference>
<gene>
    <name evidence="2" type="ORF">PY650_30950</name>
</gene>
<evidence type="ECO:0000256" key="1">
    <source>
        <dbReference type="SAM" id="Phobius"/>
    </source>
</evidence>
<organism evidence="2 3">
    <name type="scientific">Rhizobium calliandrae</name>
    <dbReference type="NCBI Taxonomy" id="1312182"/>
    <lineage>
        <taxon>Bacteria</taxon>
        <taxon>Pseudomonadati</taxon>
        <taxon>Pseudomonadota</taxon>
        <taxon>Alphaproteobacteria</taxon>
        <taxon>Hyphomicrobiales</taxon>
        <taxon>Rhizobiaceae</taxon>
        <taxon>Rhizobium/Agrobacterium group</taxon>
        <taxon>Rhizobium</taxon>
    </lineage>
</organism>
<feature type="transmembrane region" description="Helical" evidence="1">
    <location>
        <begin position="30"/>
        <end position="49"/>
    </location>
</feature>
<sequence length="68" mass="6978">MAIILKIFGILQIGFAIFVAAVAASAIHEILAALAFGLGCLCLGIAGVIDRLDDIKAIGGRANLERGQ</sequence>
<dbReference type="EMBL" id="JARFYN010000064">
    <property type="protein sequence ID" value="MDL2409958.1"/>
    <property type="molecule type" value="Genomic_DNA"/>
</dbReference>
<proteinExistence type="predicted"/>
<evidence type="ECO:0000313" key="3">
    <source>
        <dbReference type="Proteomes" id="UP001172630"/>
    </source>
</evidence>
<dbReference type="RefSeq" id="WP_285883667.1">
    <property type="nucleotide sequence ID" value="NZ_JARFYN010000064.1"/>
</dbReference>
<name>A0ABT7KRJ5_9HYPH</name>
<accession>A0ABT7KRJ5</accession>
<keyword evidence="1" id="KW-0472">Membrane</keyword>
<feature type="transmembrane region" description="Helical" evidence="1">
    <location>
        <begin position="7"/>
        <end position="24"/>
    </location>
</feature>
<evidence type="ECO:0000313" key="2">
    <source>
        <dbReference type="EMBL" id="MDL2409958.1"/>
    </source>
</evidence>
<comment type="caution">
    <text evidence="2">The sequence shown here is derived from an EMBL/GenBank/DDBJ whole genome shotgun (WGS) entry which is preliminary data.</text>
</comment>
<reference evidence="2" key="1">
    <citation type="submission" date="2023-06" db="EMBL/GenBank/DDBJ databases">
        <title>Phylogenetic Diversity of Rhizobium strains.</title>
        <authorList>
            <person name="Moura F.T."/>
            <person name="Helene L.C.F."/>
            <person name="Hungria M."/>
        </authorList>
    </citation>
    <scope>NUCLEOTIDE SEQUENCE</scope>
    <source>
        <strain evidence="2">CCGE524</strain>
    </source>
</reference>
<keyword evidence="1" id="KW-1133">Transmembrane helix</keyword>